<protein>
    <submittedName>
        <fullName evidence="2">Uncharacterized protein</fullName>
    </submittedName>
</protein>
<organism evidence="2 3">
    <name type="scientific">Penicillium oxalicum (strain 114-2 / CGMCC 5302)</name>
    <name type="common">Penicillium decumbens</name>
    <dbReference type="NCBI Taxonomy" id="933388"/>
    <lineage>
        <taxon>Eukaryota</taxon>
        <taxon>Fungi</taxon>
        <taxon>Dikarya</taxon>
        <taxon>Ascomycota</taxon>
        <taxon>Pezizomycotina</taxon>
        <taxon>Eurotiomycetes</taxon>
        <taxon>Eurotiomycetidae</taxon>
        <taxon>Eurotiales</taxon>
        <taxon>Aspergillaceae</taxon>
        <taxon>Penicillium</taxon>
    </lineage>
</organism>
<dbReference type="EMBL" id="KB644414">
    <property type="protein sequence ID" value="EPS32850.1"/>
    <property type="molecule type" value="Genomic_DNA"/>
</dbReference>
<name>S7ZQ65_PENO1</name>
<evidence type="ECO:0000313" key="3">
    <source>
        <dbReference type="Proteomes" id="UP000019376"/>
    </source>
</evidence>
<feature type="region of interest" description="Disordered" evidence="1">
    <location>
        <begin position="48"/>
        <end position="74"/>
    </location>
</feature>
<feature type="compositionally biased region" description="Polar residues" evidence="1">
    <location>
        <begin position="48"/>
        <end position="70"/>
    </location>
</feature>
<evidence type="ECO:0000256" key="1">
    <source>
        <dbReference type="SAM" id="MobiDB-lite"/>
    </source>
</evidence>
<keyword evidence="3" id="KW-1185">Reference proteome</keyword>
<dbReference type="Proteomes" id="UP000019376">
    <property type="component" value="Unassembled WGS sequence"/>
</dbReference>
<dbReference type="HOGENOM" id="CLU_2373465_0_0_1"/>
<evidence type="ECO:0000313" key="2">
    <source>
        <dbReference type="EMBL" id="EPS32850.1"/>
    </source>
</evidence>
<dbReference type="AlphaFoldDB" id="S7ZQ65"/>
<sequence length="95" mass="10511">MGLMVYRLDERMIVAYSLLRVFTCSLRAMGSSVTITIARSIRVAQAGHYTSSDPPNNNGNDAQSNFLGNHSSRRRKVDKMLQLNTIENGVAHADV</sequence>
<reference evidence="2 3" key="1">
    <citation type="journal article" date="2013" name="PLoS ONE">
        <title>Genomic and secretomic analyses reveal unique features of the lignocellulolytic enzyme system of Penicillium decumbens.</title>
        <authorList>
            <person name="Liu G."/>
            <person name="Zhang L."/>
            <person name="Wei X."/>
            <person name="Zou G."/>
            <person name="Qin Y."/>
            <person name="Ma L."/>
            <person name="Li J."/>
            <person name="Zheng H."/>
            <person name="Wang S."/>
            <person name="Wang C."/>
            <person name="Xun L."/>
            <person name="Zhao G.-P."/>
            <person name="Zhou Z."/>
            <person name="Qu Y."/>
        </authorList>
    </citation>
    <scope>NUCLEOTIDE SEQUENCE [LARGE SCALE GENOMIC DNA]</scope>
    <source>
        <strain evidence="3">114-2 / CGMCC 5302</strain>
    </source>
</reference>
<dbReference type="OrthoDB" id="10540966at2759"/>
<gene>
    <name evidence="2" type="ORF">PDE_07811</name>
</gene>
<accession>S7ZQ65</accession>
<proteinExistence type="predicted"/>